<feature type="transmembrane region" description="Helical" evidence="1">
    <location>
        <begin position="39"/>
        <end position="57"/>
    </location>
</feature>
<reference evidence="2 3" key="1">
    <citation type="journal article" date="2021" name="Int. J. Syst. Evol. Microbiol.">
        <title>Reticulibacter mediterranei gen. nov., sp. nov., within the new family Reticulibacteraceae fam. nov., and Ktedonospora formicarum gen. nov., sp. nov., Ktedonobacter robiniae sp. nov., Dictyobacter formicarum sp. nov. and Dictyobacter arantiisoli sp. nov., belonging to the class Ktedonobacteria.</title>
        <authorList>
            <person name="Yabe S."/>
            <person name="Zheng Y."/>
            <person name="Wang C.M."/>
            <person name="Sakai Y."/>
            <person name="Abe K."/>
            <person name="Yokota A."/>
            <person name="Donadio S."/>
            <person name="Cavaletti L."/>
            <person name="Monciardini P."/>
        </authorList>
    </citation>
    <scope>NUCLEOTIDE SEQUENCE [LARGE SCALE GENOMIC DNA]</scope>
    <source>
        <strain evidence="2 3">SOSP1-9</strain>
    </source>
</reference>
<name>A0ABQ3VFG6_9CHLR</name>
<keyword evidence="1" id="KW-0472">Membrane</keyword>
<evidence type="ECO:0000256" key="1">
    <source>
        <dbReference type="SAM" id="Phobius"/>
    </source>
</evidence>
<sequence length="72" mass="8397">MDDKLLRWCSVRRERYHLLWNLRARARGRCAASARKGRTYVGLFLFLVTLAFCNNMTGTSRRSATDARQEDS</sequence>
<dbReference type="EMBL" id="BNJJ01000007">
    <property type="protein sequence ID" value="GHO84899.1"/>
    <property type="molecule type" value="Genomic_DNA"/>
</dbReference>
<proteinExistence type="predicted"/>
<protein>
    <submittedName>
        <fullName evidence="2">Uncharacterized protein</fullName>
    </submittedName>
</protein>
<gene>
    <name evidence="2" type="ORF">KSZ_29050</name>
</gene>
<keyword evidence="1" id="KW-1133">Transmembrane helix</keyword>
<accession>A0ABQ3VFG6</accession>
<organism evidence="2 3">
    <name type="scientific">Dictyobacter formicarum</name>
    <dbReference type="NCBI Taxonomy" id="2778368"/>
    <lineage>
        <taxon>Bacteria</taxon>
        <taxon>Bacillati</taxon>
        <taxon>Chloroflexota</taxon>
        <taxon>Ktedonobacteria</taxon>
        <taxon>Ktedonobacterales</taxon>
        <taxon>Dictyobacteraceae</taxon>
        <taxon>Dictyobacter</taxon>
    </lineage>
</organism>
<keyword evidence="1" id="KW-0812">Transmembrane</keyword>
<dbReference type="Proteomes" id="UP000635565">
    <property type="component" value="Unassembled WGS sequence"/>
</dbReference>
<evidence type="ECO:0000313" key="3">
    <source>
        <dbReference type="Proteomes" id="UP000635565"/>
    </source>
</evidence>
<keyword evidence="3" id="KW-1185">Reference proteome</keyword>
<comment type="caution">
    <text evidence="2">The sequence shown here is derived from an EMBL/GenBank/DDBJ whole genome shotgun (WGS) entry which is preliminary data.</text>
</comment>
<evidence type="ECO:0000313" key="2">
    <source>
        <dbReference type="EMBL" id="GHO84899.1"/>
    </source>
</evidence>